<reference evidence="13" key="2">
    <citation type="journal article" date="2018" name="Nat. Commun.">
        <title>Molecular structure of promoter-bound yeast TFIID.</title>
        <authorList>
            <person name="Kolesnikova O."/>
            <person name="Ben-Shem A."/>
            <person name="Luo J."/>
            <person name="Ranish J."/>
            <person name="Schultz P."/>
            <person name="Papai G."/>
        </authorList>
    </citation>
    <scope>STRUCTURE BY ELECTRON MICROSCOPY (7.10 ANGSTROMS)</scope>
</reference>
<accession>C4R420</accession>
<evidence type="ECO:0000256" key="2">
    <source>
        <dbReference type="ARBA" id="ARBA00006178"/>
    </source>
</evidence>
<protein>
    <recommendedName>
        <fullName evidence="3">Transcription initiation factor TFIID subunit 4</fullName>
    </recommendedName>
    <alternativeName>
        <fullName evidence="8">TBP-associated factor 4</fullName>
    </alternativeName>
</protein>
<evidence type="ECO:0000313" key="12">
    <source>
        <dbReference type="Proteomes" id="UP000000314"/>
    </source>
</evidence>
<comment type="subcellular location">
    <subcellularLocation>
        <location evidence="1">Nucleus</location>
    </subcellularLocation>
</comment>
<evidence type="ECO:0000256" key="4">
    <source>
        <dbReference type="ARBA" id="ARBA00023015"/>
    </source>
</evidence>
<evidence type="ECO:0000256" key="1">
    <source>
        <dbReference type="ARBA" id="ARBA00004123"/>
    </source>
</evidence>
<keyword evidence="12" id="KW-1185">Reference proteome</keyword>
<feature type="compositionally biased region" description="Basic and acidic residues" evidence="9">
    <location>
        <begin position="291"/>
        <end position="307"/>
    </location>
</feature>
<dbReference type="PANTHER" id="PTHR15138">
    <property type="entry name" value="TRANSCRIPTION INITIATION FACTOR TFIID SUBUNIT 4"/>
    <property type="match status" value="1"/>
</dbReference>
<dbReference type="FunCoup" id="C4R420">
    <property type="interactions" value="332"/>
</dbReference>
<keyword evidence="5" id="KW-0804">Transcription</keyword>
<name>C4R420_KOMPG</name>
<dbReference type="PDBsum" id="6HQA"/>
<evidence type="ECO:0000256" key="5">
    <source>
        <dbReference type="ARBA" id="ARBA00023163"/>
    </source>
</evidence>
<evidence type="ECO:0000256" key="7">
    <source>
        <dbReference type="ARBA" id="ARBA00025346"/>
    </source>
</evidence>
<evidence type="ECO:0007829" key="13">
    <source>
        <dbReference type="PDB" id="6HQA"/>
    </source>
</evidence>
<dbReference type="CDD" id="cd08045">
    <property type="entry name" value="HFD_TAF4"/>
    <property type="match status" value="1"/>
</dbReference>
<dbReference type="EMBL" id="FN392321">
    <property type="protein sequence ID" value="CAY70306.1"/>
    <property type="molecule type" value="Genomic_DNA"/>
</dbReference>
<dbReference type="GO" id="GO:0006367">
    <property type="term" value="P:transcription initiation at RNA polymerase II promoter"/>
    <property type="evidence" value="ECO:0007669"/>
    <property type="project" value="TreeGrafter"/>
</dbReference>
<evidence type="ECO:0000256" key="6">
    <source>
        <dbReference type="ARBA" id="ARBA00023242"/>
    </source>
</evidence>
<dbReference type="Pfam" id="PF05236">
    <property type="entry name" value="TAF4"/>
    <property type="match status" value="1"/>
</dbReference>
<dbReference type="GO" id="GO:0016251">
    <property type="term" value="F:RNA polymerase II general transcription initiation factor activity"/>
    <property type="evidence" value="ECO:0007669"/>
    <property type="project" value="TreeGrafter"/>
</dbReference>
<feature type="compositionally biased region" description="Polar residues" evidence="9">
    <location>
        <begin position="61"/>
        <end position="75"/>
    </location>
</feature>
<dbReference type="InterPro" id="IPR007900">
    <property type="entry name" value="TAF4_C"/>
</dbReference>
<keyword evidence="6" id="KW-0539">Nucleus</keyword>
<keyword evidence="4" id="KW-0805">Transcription regulation</keyword>
<comment type="similarity">
    <text evidence="2">Belongs to the TAF4 family.</text>
</comment>
<dbReference type="Proteomes" id="UP000000314">
    <property type="component" value="Chromosome 3"/>
</dbReference>
<evidence type="ECO:0000259" key="10">
    <source>
        <dbReference type="Pfam" id="PF05236"/>
    </source>
</evidence>
<feature type="region of interest" description="Disordered" evidence="9">
    <location>
        <begin position="1"/>
        <end position="172"/>
    </location>
</feature>
<dbReference type="KEGG" id="ppa:PAS_chr3_0267"/>
<evidence type="ECO:0000256" key="3">
    <source>
        <dbReference type="ARBA" id="ARBA00017306"/>
    </source>
</evidence>
<dbReference type="HOGENOM" id="CLU_036634_0_0_1"/>
<feature type="compositionally biased region" description="Polar residues" evidence="9">
    <location>
        <begin position="157"/>
        <end position="166"/>
    </location>
</feature>
<dbReference type="STRING" id="644223.C4R420"/>
<dbReference type="EMDB" id="EMD-0251"/>
<proteinExistence type="evidence at protein level"/>
<keyword evidence="13" id="KW-0002">3D-structure</keyword>
<evidence type="ECO:0000313" key="11">
    <source>
        <dbReference type="EMBL" id="CAY70306.1"/>
    </source>
</evidence>
<dbReference type="GeneID" id="8200205"/>
<dbReference type="GO" id="GO:0003677">
    <property type="term" value="F:DNA binding"/>
    <property type="evidence" value="ECO:0007669"/>
    <property type="project" value="TreeGrafter"/>
</dbReference>
<evidence type="ECO:0000256" key="9">
    <source>
        <dbReference type="SAM" id="MobiDB-lite"/>
    </source>
</evidence>
<evidence type="ECO:0000256" key="8">
    <source>
        <dbReference type="ARBA" id="ARBA00031747"/>
    </source>
</evidence>
<dbReference type="AlphaFoldDB" id="C4R420"/>
<comment type="function">
    <text evidence="7">Functions as a component of the DNA-binding general transcription factor complex TFIID. Binding of TFIID to a promoter (with or without TATA element) is the initial step in pre-initiation complex (PIC) formation. TFIID plays a key role in the regulation of gene expression by RNA polymerase II through different activities such as transcription activator interaction, core promoter recognition and selectivity, TFIIA and TFIIB interaction, chromatin modification (histone acetylation by TAF1), facilitation of DNA opening and initiation of transcription.</text>
</comment>
<feature type="compositionally biased region" description="Polar residues" evidence="9">
    <location>
        <begin position="1"/>
        <end position="11"/>
    </location>
</feature>
<dbReference type="PANTHER" id="PTHR15138:SF14">
    <property type="entry name" value="TRANSCRIPTION INITIATION FACTOR TFIID SUBUNIT 4"/>
    <property type="match status" value="1"/>
</dbReference>
<dbReference type="GO" id="GO:0005669">
    <property type="term" value="C:transcription factor TFIID complex"/>
    <property type="evidence" value="ECO:0007669"/>
    <property type="project" value="InterPro"/>
</dbReference>
<feature type="compositionally biased region" description="Polar residues" evidence="9">
    <location>
        <begin position="134"/>
        <end position="143"/>
    </location>
</feature>
<dbReference type="InParanoid" id="C4R420"/>
<dbReference type="RefSeq" id="XP_002492485.1">
    <property type="nucleotide sequence ID" value="XM_002492440.1"/>
</dbReference>
<dbReference type="eggNOG" id="KOG2341">
    <property type="taxonomic scope" value="Eukaryota"/>
</dbReference>
<gene>
    <name evidence="11" type="ordered locus">PAS_chr3_0267</name>
</gene>
<sequence length="411" mass="44873">MSSTPDGSTPVDSGKRTSDQIDVGEYKRVKVERGNRSETVDSGLIDMSNSVGASLDIPTPDQLNPTNTGVQTPSLHQPGESISAHSLSLPGETSVGGSTGISRENTPQVRPDVSVSQSSSQLHQRNESFPGLSVSKSTTSLNKDTMFDNRKRLLGNNGANPNGQKSSDPEKLSDALTAAGVDLKEEESLLSQSTVIQQSRRQLSTLSSFLHPVHLATFMRRVMENNGLRNYVDHDTELLSYMSSACEGFMAGILTDSVILANHRKRPIKSKLKHSTTPRSDVSKVLRDIATKQKEREEQRVQKRVTLDIEGQEDDGKSKQDNEEVLHRAANATAMMMTSKSKKKKYSWMNADSGAQGGKTNSVLARGDSGIRYRDAREEPGLVLRDLLGALEGRRMCVANTVVKGYARMND</sequence>
<feature type="domain" description="Transcription initiation factor TFIID component TAF4 C-terminal" evidence="10">
    <location>
        <begin position="172"/>
        <end position="406"/>
    </location>
</feature>
<reference evidence="11 12" key="1">
    <citation type="journal article" date="2009" name="Nat. Biotechnol.">
        <title>Genome sequence of the recombinant protein production host Pichia pastoris.</title>
        <authorList>
            <person name="De Schutter K."/>
            <person name="Lin Y.C."/>
            <person name="Tiels P."/>
            <person name="Van Hecke A."/>
            <person name="Glinka S."/>
            <person name="Weber-Lehmann J."/>
            <person name="Rouze P."/>
            <person name="Van de Peer Y."/>
            <person name="Callewaert N."/>
        </authorList>
    </citation>
    <scope>NUCLEOTIDE SEQUENCE [LARGE SCALE GENOMIC DNA]</scope>
    <source>
        <strain evidence="12">GS115 / ATCC 20864</strain>
    </source>
</reference>
<dbReference type="PDB" id="6HQA">
    <property type="method" value="EM"/>
    <property type="resolution" value="7.10 A"/>
    <property type="chains" value="J=1-411"/>
</dbReference>
<dbReference type="InterPro" id="IPR045144">
    <property type="entry name" value="TAF4"/>
</dbReference>
<dbReference type="OrthoDB" id="21060at2759"/>
<feature type="compositionally biased region" description="Basic and acidic residues" evidence="9">
    <location>
        <begin position="13"/>
        <end position="39"/>
    </location>
</feature>
<dbReference type="SMR" id="C4R420"/>
<organism evidence="11 12">
    <name type="scientific">Komagataella phaffii (strain GS115 / ATCC 20864)</name>
    <name type="common">Yeast</name>
    <name type="synonym">Pichia pastoris</name>
    <dbReference type="NCBI Taxonomy" id="644223"/>
    <lineage>
        <taxon>Eukaryota</taxon>
        <taxon>Fungi</taxon>
        <taxon>Dikarya</taxon>
        <taxon>Ascomycota</taxon>
        <taxon>Saccharomycotina</taxon>
        <taxon>Pichiomycetes</taxon>
        <taxon>Pichiales</taxon>
        <taxon>Pichiaceae</taxon>
        <taxon>Komagataella</taxon>
    </lineage>
</organism>
<feature type="region of interest" description="Disordered" evidence="9">
    <location>
        <begin position="291"/>
        <end position="322"/>
    </location>
</feature>